<feature type="binding site" evidence="9">
    <location>
        <position position="321"/>
    </location>
    <ligand>
        <name>Zn(2+)</name>
        <dbReference type="ChEBI" id="CHEBI:29105"/>
        <label>2</label>
    </ligand>
</feature>
<feature type="active site" description="Phosphoserine intermediate" evidence="8">
    <location>
        <position position="99"/>
    </location>
</feature>
<feature type="domain" description="SLH" evidence="12">
    <location>
        <begin position="481"/>
        <end position="539"/>
    </location>
</feature>
<comment type="similarity">
    <text evidence="1 10">Belongs to the alkaline phosphatase family.</text>
</comment>
<dbReference type="Pfam" id="PF00245">
    <property type="entry name" value="Alk_phosphatase"/>
    <property type="match status" value="1"/>
</dbReference>
<organism evidence="13 14">
    <name type="scientific">Priestia filamentosa</name>
    <dbReference type="NCBI Taxonomy" id="1402861"/>
    <lineage>
        <taxon>Bacteria</taxon>
        <taxon>Bacillati</taxon>
        <taxon>Bacillota</taxon>
        <taxon>Bacilli</taxon>
        <taxon>Bacillales</taxon>
        <taxon>Bacillaceae</taxon>
        <taxon>Priestia</taxon>
    </lineage>
</organism>
<comment type="cofactor">
    <cofactor evidence="9">
        <name>Zn(2+)</name>
        <dbReference type="ChEBI" id="CHEBI:29105"/>
    </cofactor>
    <text evidence="9">Binds 2 Zn(2+) ions.</text>
</comment>
<dbReference type="AlphaFoldDB" id="A0A0H4KG11"/>
<dbReference type="OrthoDB" id="9794455at2"/>
<evidence type="ECO:0000256" key="11">
    <source>
        <dbReference type="SAM" id="SignalP"/>
    </source>
</evidence>
<keyword evidence="5" id="KW-0378">Hydrolase</keyword>
<dbReference type="SUPFAM" id="SSF53649">
    <property type="entry name" value="Alkaline phosphatase-like"/>
    <property type="match status" value="1"/>
</dbReference>
<dbReference type="PRINTS" id="PR00113">
    <property type="entry name" value="ALKPHPHTASE"/>
</dbReference>
<feature type="binding site" evidence="9">
    <location>
        <position position="51"/>
    </location>
    <ligand>
        <name>Zn(2+)</name>
        <dbReference type="ChEBI" id="CHEBI:29105"/>
        <label>2</label>
    </ligand>
</feature>
<dbReference type="PROSITE" id="PS51272">
    <property type="entry name" value="SLH"/>
    <property type="match status" value="3"/>
</dbReference>
<keyword evidence="6 9" id="KW-0862">Zinc</keyword>
<feature type="binding site" evidence="9">
    <location>
        <position position="51"/>
    </location>
    <ligand>
        <name>Mg(2+)</name>
        <dbReference type="ChEBI" id="CHEBI:18420"/>
    </ligand>
</feature>
<evidence type="ECO:0000256" key="4">
    <source>
        <dbReference type="ARBA" id="ARBA00022729"/>
    </source>
</evidence>
<dbReference type="GO" id="GO:0046872">
    <property type="term" value="F:metal ion binding"/>
    <property type="evidence" value="ECO:0007669"/>
    <property type="project" value="UniProtKB-KW"/>
</dbReference>
<evidence type="ECO:0000313" key="14">
    <source>
        <dbReference type="Proteomes" id="UP000036202"/>
    </source>
</evidence>
<evidence type="ECO:0000256" key="6">
    <source>
        <dbReference type="ARBA" id="ARBA00022833"/>
    </source>
</evidence>
<dbReference type="Gene3D" id="3.40.720.10">
    <property type="entry name" value="Alkaline Phosphatase, subunit A"/>
    <property type="match status" value="1"/>
</dbReference>
<feature type="domain" description="SLH" evidence="12">
    <location>
        <begin position="540"/>
        <end position="603"/>
    </location>
</feature>
<dbReference type="EMBL" id="CP011974">
    <property type="protein sequence ID" value="AKO91209.1"/>
    <property type="molecule type" value="Genomic_DNA"/>
</dbReference>
<dbReference type="PANTHER" id="PTHR11596">
    <property type="entry name" value="ALKALINE PHOSPHATASE"/>
    <property type="match status" value="1"/>
</dbReference>
<dbReference type="InterPro" id="IPR001119">
    <property type="entry name" value="SLH_dom"/>
</dbReference>
<keyword evidence="7 9" id="KW-0460">Magnesium</keyword>
<dbReference type="PANTHER" id="PTHR11596:SF5">
    <property type="entry name" value="ALKALINE PHOSPHATASE"/>
    <property type="match status" value="1"/>
</dbReference>
<protein>
    <submittedName>
        <fullName evidence="13">Alkaline phosphatase</fullName>
    </submittedName>
</protein>
<proteinExistence type="inferred from homology"/>
<dbReference type="InterPro" id="IPR018299">
    <property type="entry name" value="Alkaline_phosphatase_AS"/>
</dbReference>
<dbReference type="CDD" id="cd16012">
    <property type="entry name" value="ALP"/>
    <property type="match status" value="1"/>
</dbReference>
<dbReference type="PATRIC" id="fig|135735.6.peg.598"/>
<keyword evidence="14" id="KW-1185">Reference proteome</keyword>
<dbReference type="KEGG" id="beo:BEH_03250"/>
<feature type="binding site" evidence="9">
    <location>
        <position position="278"/>
    </location>
    <ligand>
        <name>Zn(2+)</name>
        <dbReference type="ChEBI" id="CHEBI:29105"/>
        <label>2</label>
    </ligand>
</feature>
<keyword evidence="2" id="KW-0597">Phosphoprotein</keyword>
<feature type="domain" description="SLH" evidence="12">
    <location>
        <begin position="604"/>
        <end position="656"/>
    </location>
</feature>
<name>A0A0H4KG11_9BACI</name>
<dbReference type="GO" id="GO:0004035">
    <property type="term" value="F:alkaline phosphatase activity"/>
    <property type="evidence" value="ECO:0007669"/>
    <property type="project" value="TreeGrafter"/>
</dbReference>
<evidence type="ECO:0000256" key="3">
    <source>
        <dbReference type="ARBA" id="ARBA00022723"/>
    </source>
</evidence>
<comment type="cofactor">
    <cofactor evidence="9">
        <name>Mg(2+)</name>
        <dbReference type="ChEBI" id="CHEBI:18420"/>
    </cofactor>
    <text evidence="9">Binds 1 Mg(2+) ion.</text>
</comment>
<dbReference type="InterPro" id="IPR017850">
    <property type="entry name" value="Alkaline_phosphatase_core_sf"/>
</dbReference>
<feature type="binding site" evidence="9">
    <location>
        <position position="152"/>
    </location>
    <ligand>
        <name>Mg(2+)</name>
        <dbReference type="ChEBI" id="CHEBI:18420"/>
    </ligand>
</feature>
<dbReference type="SMART" id="SM00098">
    <property type="entry name" value="alkPPc"/>
    <property type="match status" value="1"/>
</dbReference>
<dbReference type="RefSeq" id="WP_046216701.1">
    <property type="nucleotide sequence ID" value="NZ_CP011974.1"/>
</dbReference>
<evidence type="ECO:0000256" key="2">
    <source>
        <dbReference type="ARBA" id="ARBA00022553"/>
    </source>
</evidence>
<feature type="signal peptide" evidence="11">
    <location>
        <begin position="1"/>
        <end position="34"/>
    </location>
</feature>
<feature type="binding site" evidence="9">
    <location>
        <position position="150"/>
    </location>
    <ligand>
        <name>Mg(2+)</name>
        <dbReference type="ChEBI" id="CHEBI:18420"/>
    </ligand>
</feature>
<evidence type="ECO:0000259" key="12">
    <source>
        <dbReference type="PROSITE" id="PS51272"/>
    </source>
</evidence>
<dbReference type="Proteomes" id="UP000036202">
    <property type="component" value="Chromosome"/>
</dbReference>
<feature type="binding site" evidence="9">
    <location>
        <position position="273"/>
    </location>
    <ligand>
        <name>Mg(2+)</name>
        <dbReference type="ChEBI" id="CHEBI:18420"/>
    </ligand>
</feature>
<gene>
    <name evidence="13" type="ORF">BEH_03250</name>
</gene>
<evidence type="ECO:0000256" key="7">
    <source>
        <dbReference type="ARBA" id="ARBA00022842"/>
    </source>
</evidence>
<dbReference type="PROSITE" id="PS00123">
    <property type="entry name" value="ALKALINE_PHOSPHATASE"/>
    <property type="match status" value="1"/>
</dbReference>
<evidence type="ECO:0000256" key="8">
    <source>
        <dbReference type="PIRSR" id="PIRSR601952-1"/>
    </source>
</evidence>
<keyword evidence="4 11" id="KW-0732">Signal</keyword>
<dbReference type="Pfam" id="PF00395">
    <property type="entry name" value="SLH"/>
    <property type="match status" value="3"/>
</dbReference>
<dbReference type="InterPro" id="IPR001952">
    <property type="entry name" value="Alkaline_phosphatase"/>
</dbReference>
<feature type="binding site" evidence="9">
    <location>
        <position position="320"/>
    </location>
    <ligand>
        <name>Zn(2+)</name>
        <dbReference type="ChEBI" id="CHEBI:29105"/>
        <label>2</label>
    </ligand>
</feature>
<evidence type="ECO:0000313" key="13">
    <source>
        <dbReference type="EMBL" id="AKO91209.1"/>
    </source>
</evidence>
<evidence type="ECO:0000256" key="5">
    <source>
        <dbReference type="ARBA" id="ARBA00022801"/>
    </source>
</evidence>
<keyword evidence="3 9" id="KW-0479">Metal-binding</keyword>
<accession>A0A0H4KG11</accession>
<sequence>MFKKAIKKKLIPFAAMSTIAVSGLLGGGAGSVDAAEKKEPEIKNIIFLVGDGMGTSYTTAQRYMKDNKETQKMEPTAFDPDLVGLQSTYPYAQNTITDSAAAGTALATGHKTYNGAVSVDSNKKEVKTVLEQAKEEGLATGLVTTSDITDATPASFGAHDPDRKNKDGIADDYYNEMINGEHKIDVILGGGLTNFKRDDKDLTKAFQEDGYSYVSNREDMLKDENKQVLGLFSEVGMPKMLDRSQEDPSLKEMTDSALDRLEQDEDGFFLMVEGSQIDWAAHDHDIVGAMSEVEDFERAYESAIEFAKKDKHTLVVATADHSTGGFTLGANDKNGAGVQKWVPEAVKAAKRTPDFMAQQIADGESVESVLGEYLDLELTKEEINSVKEAAKNDQQVDDETGNMKKVDESALVTNIDNAIERIIDAHSYTGWTTTAHTGEDVPVYAYGPGKEMFAGMSDNVDQAKRMFKILEENHKGNGDSEKIQFSDINEKTFGYEAIMALAEKGIVKGNNGKFNPSQQLTRVQAAIMLQHALDLPVPQDLNSFKDVDKDAEYAEAVAALKQAGIFNGYGDGTFGVNDKLSREQMASVLVKAFDLKKNNKEVNLSDLDSVSPSHKENVKILYQNGITTGKEDGTYAPFEKIKRDQFSVFMHRVLTK</sequence>
<reference evidence="13 14" key="1">
    <citation type="journal article" date="2015" name="PLoS ONE">
        <title>Genome Sequence of Bacillus endophyticus and Analysis of Its Companion Mechanism in the Ketogulonigenium vulgare-Bacillus Strain Consortium.</title>
        <authorList>
            <person name="Jia N."/>
            <person name="Du J."/>
            <person name="Ding M.Z."/>
            <person name="Gao F."/>
            <person name="Yuan Y.J."/>
        </authorList>
    </citation>
    <scope>NUCLEOTIDE SEQUENCE [LARGE SCALE GENOMIC DNA]</scope>
    <source>
        <strain evidence="13 14">Hbe603</strain>
    </source>
</reference>
<feature type="chain" id="PRO_5005206692" evidence="11">
    <location>
        <begin position="35"/>
        <end position="656"/>
    </location>
</feature>
<evidence type="ECO:0000256" key="10">
    <source>
        <dbReference type="RuleBase" id="RU003946"/>
    </source>
</evidence>
<reference evidence="14" key="2">
    <citation type="submission" date="2015-06" db="EMBL/GenBank/DDBJ databases">
        <title>Genome Sequence of Bacillus endophyticus and Analysis of its Companion Mechanism in the Ketogulonigenium vulgare-Bacillus strain Consortium.</title>
        <authorList>
            <person name="Jia N."/>
            <person name="Du J."/>
            <person name="Ding M.-Z."/>
            <person name="Gao F."/>
            <person name="Yuan Y.-J."/>
        </authorList>
    </citation>
    <scope>NUCLEOTIDE SEQUENCE [LARGE SCALE GENOMIC DNA]</scope>
    <source>
        <strain evidence="14">Hbe603</strain>
    </source>
</reference>
<dbReference type="Gene3D" id="1.10.60.40">
    <property type="match status" value="1"/>
</dbReference>
<evidence type="ECO:0000256" key="9">
    <source>
        <dbReference type="PIRSR" id="PIRSR601952-2"/>
    </source>
</evidence>
<feature type="binding site" evidence="9">
    <location>
        <position position="436"/>
    </location>
    <ligand>
        <name>Zn(2+)</name>
        <dbReference type="ChEBI" id="CHEBI:29105"/>
        <label>2</label>
    </ligand>
</feature>
<evidence type="ECO:0000256" key="1">
    <source>
        <dbReference type="ARBA" id="ARBA00005984"/>
    </source>
</evidence>
<feature type="binding site" evidence="9">
    <location>
        <position position="282"/>
    </location>
    <ligand>
        <name>Zn(2+)</name>
        <dbReference type="ChEBI" id="CHEBI:29105"/>
        <label>2</label>
    </ligand>
</feature>